<name>A0A069CXN2_9BACE</name>
<evidence type="ECO:0000256" key="2">
    <source>
        <dbReference type="ARBA" id="ARBA00022692"/>
    </source>
</evidence>
<keyword evidence="7" id="KW-1185">Reference proteome</keyword>
<dbReference type="Proteomes" id="UP000027601">
    <property type="component" value="Unassembled WGS sequence"/>
</dbReference>
<comment type="subcellular location">
    <subcellularLocation>
        <location evidence="1">Membrane</location>
        <topology evidence="1">Multi-pass membrane protein</topology>
    </subcellularLocation>
</comment>
<keyword evidence="2 5" id="KW-0812">Transmembrane</keyword>
<keyword evidence="4 5" id="KW-0472">Membrane</keyword>
<evidence type="ECO:0000256" key="5">
    <source>
        <dbReference type="SAM" id="Phobius"/>
    </source>
</evidence>
<evidence type="ECO:0000256" key="1">
    <source>
        <dbReference type="ARBA" id="ARBA00004141"/>
    </source>
</evidence>
<dbReference type="EMBL" id="BAJS01000002">
    <property type="protein sequence ID" value="GAK35358.1"/>
    <property type="molecule type" value="Genomic_DNA"/>
</dbReference>
<dbReference type="eggNOG" id="COG4149">
    <property type="taxonomic scope" value="Bacteria"/>
</dbReference>
<dbReference type="AlphaFoldDB" id="A0A069CXN2"/>
<evidence type="ECO:0000313" key="6">
    <source>
        <dbReference type="EMBL" id="GAK35358.1"/>
    </source>
</evidence>
<dbReference type="GO" id="GO:0016020">
    <property type="term" value="C:membrane"/>
    <property type="evidence" value="ECO:0007669"/>
    <property type="project" value="UniProtKB-SubCell"/>
</dbReference>
<evidence type="ECO:0000256" key="3">
    <source>
        <dbReference type="ARBA" id="ARBA00022989"/>
    </source>
</evidence>
<reference evidence="6 7" key="1">
    <citation type="journal article" date="2015" name="Microbes Environ.">
        <title>Distribution and evolution of nitrogen fixation genes in the phylum bacteroidetes.</title>
        <authorList>
            <person name="Inoue J."/>
            <person name="Oshima K."/>
            <person name="Suda W."/>
            <person name="Sakamoto M."/>
            <person name="Iino T."/>
            <person name="Noda S."/>
            <person name="Hongoh Y."/>
            <person name="Hattori M."/>
            <person name="Ohkuma M."/>
        </authorList>
    </citation>
    <scope>NUCLEOTIDE SEQUENCE [LARGE SCALE GENOMIC DNA]</scope>
    <source>
        <strain evidence="6 7">JCM 15093</strain>
    </source>
</reference>
<feature type="transmembrane region" description="Helical" evidence="5">
    <location>
        <begin position="15"/>
        <end position="35"/>
    </location>
</feature>
<dbReference type="Gene3D" id="1.10.3720.10">
    <property type="entry name" value="MetI-like"/>
    <property type="match status" value="1"/>
</dbReference>
<evidence type="ECO:0000256" key="4">
    <source>
        <dbReference type="ARBA" id="ARBA00023136"/>
    </source>
</evidence>
<dbReference type="InterPro" id="IPR035906">
    <property type="entry name" value="MetI-like_sf"/>
</dbReference>
<organism evidence="6 7">
    <name type="scientific">Bacteroides graminisolvens DSM 19988 = JCM 15093</name>
    <dbReference type="NCBI Taxonomy" id="1121097"/>
    <lineage>
        <taxon>Bacteria</taxon>
        <taxon>Pseudomonadati</taxon>
        <taxon>Bacteroidota</taxon>
        <taxon>Bacteroidia</taxon>
        <taxon>Bacteroidales</taxon>
        <taxon>Bacteroidaceae</taxon>
        <taxon>Bacteroides</taxon>
    </lineage>
</organism>
<protein>
    <submittedName>
        <fullName evidence="6">Molybdenum transport system permease protein ModB</fullName>
    </submittedName>
</protein>
<proteinExistence type="predicted"/>
<evidence type="ECO:0000313" key="7">
    <source>
        <dbReference type="Proteomes" id="UP000027601"/>
    </source>
</evidence>
<comment type="caution">
    <text evidence="6">The sequence shown here is derived from an EMBL/GenBank/DDBJ whole genome shotgun (WGS) entry which is preliminary data.</text>
</comment>
<keyword evidence="3 5" id="KW-1133">Transmembrane helix</keyword>
<gene>
    <name evidence="6" type="ORF">JCM15093_448</name>
</gene>
<accession>A0A069CXN2</accession>
<sequence>MENEFISTLLTTGKLASLTTIILLVTGLPIAYFLAFSRFRLKAVAEA</sequence>
<dbReference type="SUPFAM" id="SSF161098">
    <property type="entry name" value="MetI-like"/>
    <property type="match status" value="1"/>
</dbReference>
<dbReference type="RefSeq" id="WP_226992425.1">
    <property type="nucleotide sequence ID" value="NZ_BAJS01000002.1"/>
</dbReference>